<evidence type="ECO:0000313" key="2">
    <source>
        <dbReference type="Proteomes" id="UP000531659"/>
    </source>
</evidence>
<comment type="caution">
    <text evidence="1">The sequence shown here is derived from an EMBL/GenBank/DDBJ whole genome shotgun (WGS) entry which is preliminary data.</text>
</comment>
<dbReference type="EMBL" id="JABEYB010000007">
    <property type="protein sequence ID" value="NNU76491.1"/>
    <property type="molecule type" value="Genomic_DNA"/>
</dbReference>
<dbReference type="AlphaFoldDB" id="A0A7Y3SW92"/>
<reference evidence="1 2" key="1">
    <citation type="submission" date="2020-05" db="EMBL/GenBank/DDBJ databases">
        <title>Complete genome of Clostridium estertheticum subspecies estertheticum, isolated from Vacuum packed lamb meat from New Zealand imported to Switzerland.</title>
        <authorList>
            <person name="Wambui J."/>
            <person name="Stevens M.J.A."/>
            <person name="Stephan R."/>
        </authorList>
    </citation>
    <scope>NUCLEOTIDE SEQUENCE [LARGE SCALE GENOMIC DNA]</scope>
    <source>
        <strain evidence="1 2">CEST001</strain>
    </source>
</reference>
<organism evidence="1 2">
    <name type="scientific">Clostridium estertheticum</name>
    <dbReference type="NCBI Taxonomy" id="238834"/>
    <lineage>
        <taxon>Bacteria</taxon>
        <taxon>Bacillati</taxon>
        <taxon>Bacillota</taxon>
        <taxon>Clostridia</taxon>
        <taxon>Eubacteriales</taxon>
        <taxon>Clostridiaceae</taxon>
        <taxon>Clostridium</taxon>
    </lineage>
</organism>
<name>A0A7Y3SW92_9CLOT</name>
<dbReference type="Proteomes" id="UP000531659">
    <property type="component" value="Unassembled WGS sequence"/>
</dbReference>
<proteinExistence type="predicted"/>
<gene>
    <name evidence="1" type="ORF">HLQ16_11165</name>
</gene>
<protein>
    <submittedName>
        <fullName evidence="1">Uncharacterized protein</fullName>
    </submittedName>
</protein>
<dbReference type="GeneID" id="83593176"/>
<dbReference type="RefSeq" id="WP_171297153.1">
    <property type="nucleotide sequence ID" value="NZ_CP077610.1"/>
</dbReference>
<sequence>MKLLCKCGNIEDLKTDRPITEFQFKNCNDGTAVLVCKRCSEVVIINFKNS</sequence>
<accession>A0A7Y3SW92</accession>
<evidence type="ECO:0000313" key="1">
    <source>
        <dbReference type="EMBL" id="NNU76491.1"/>
    </source>
</evidence>